<accession>A0A5P1X5N6</accession>
<dbReference type="OrthoDB" id="2313962at2"/>
<gene>
    <name evidence="1" type="ORF">F0161_06655</name>
</gene>
<proteinExistence type="predicted"/>
<dbReference type="EMBL" id="CP043939">
    <property type="protein sequence ID" value="QER67567.1"/>
    <property type="molecule type" value="Genomic_DNA"/>
</dbReference>
<keyword evidence="2" id="KW-1185">Reference proteome</keyword>
<organism evidence="1 2">
    <name type="scientific">Paucilactobacillus nenjiangensis</name>
    <dbReference type="NCBI Taxonomy" id="1296540"/>
    <lineage>
        <taxon>Bacteria</taxon>
        <taxon>Bacillati</taxon>
        <taxon>Bacillota</taxon>
        <taxon>Bacilli</taxon>
        <taxon>Lactobacillales</taxon>
        <taxon>Lactobacillaceae</taxon>
        <taxon>Paucilactobacillus</taxon>
    </lineage>
</organism>
<dbReference type="AlphaFoldDB" id="A0A5P1X5N6"/>
<evidence type="ECO:0000313" key="1">
    <source>
        <dbReference type="EMBL" id="QER67567.1"/>
    </source>
</evidence>
<dbReference type="InterPro" id="IPR010022">
    <property type="entry name" value="XkdX"/>
</dbReference>
<evidence type="ECO:0000313" key="2">
    <source>
        <dbReference type="Proteomes" id="UP000325295"/>
    </source>
</evidence>
<dbReference type="Pfam" id="PF09693">
    <property type="entry name" value="Phage_XkdX"/>
    <property type="match status" value="1"/>
</dbReference>
<dbReference type="KEGG" id="lnn:F0161_06655"/>
<dbReference type="RefSeq" id="WP_150204105.1">
    <property type="nucleotide sequence ID" value="NZ_CP043939.1"/>
</dbReference>
<reference evidence="1 2" key="1">
    <citation type="submission" date="2019-09" db="EMBL/GenBank/DDBJ databases">
        <title>Complete Genome Sequence of Lactobacillus nenjiangensis SH-Y15, isolated from sauerkraut.</title>
        <authorList>
            <person name="Yang H."/>
        </authorList>
    </citation>
    <scope>NUCLEOTIDE SEQUENCE [LARGE SCALE GENOMIC DNA]</scope>
    <source>
        <strain evidence="1 2">SH-Y15</strain>
    </source>
</reference>
<sequence>MFDFVKIMFDAGMPASMLKPYVGLGAISKEEYKTITGTDYAA</sequence>
<name>A0A5P1X5N6_9LACO</name>
<protein>
    <submittedName>
        <fullName evidence="1">XkdX family protein</fullName>
    </submittedName>
</protein>
<dbReference type="Proteomes" id="UP000325295">
    <property type="component" value="Chromosome"/>
</dbReference>